<reference evidence="2 3" key="1">
    <citation type="submission" date="2020-08" db="EMBL/GenBank/DDBJ databases">
        <title>Genomic Encyclopedia of Type Strains, Phase IV (KMG-IV): sequencing the most valuable type-strain genomes for metagenomic binning, comparative biology and taxonomic classification.</title>
        <authorList>
            <person name="Goeker M."/>
        </authorList>
    </citation>
    <scope>NUCLEOTIDE SEQUENCE [LARGE SCALE GENOMIC DNA]</scope>
    <source>
        <strain evidence="2 3">DSM 21793</strain>
    </source>
</reference>
<dbReference type="AlphaFoldDB" id="A0A840A047"/>
<organism evidence="2 3">
    <name type="scientific">Phenylobacterium haematophilum</name>
    <dbReference type="NCBI Taxonomy" id="98513"/>
    <lineage>
        <taxon>Bacteria</taxon>
        <taxon>Pseudomonadati</taxon>
        <taxon>Pseudomonadota</taxon>
        <taxon>Alphaproteobacteria</taxon>
        <taxon>Caulobacterales</taxon>
        <taxon>Caulobacteraceae</taxon>
        <taxon>Phenylobacterium</taxon>
    </lineage>
</organism>
<gene>
    <name evidence="2" type="ORF">GGQ61_002496</name>
</gene>
<evidence type="ECO:0000313" key="2">
    <source>
        <dbReference type="EMBL" id="MBB3891768.1"/>
    </source>
</evidence>
<proteinExistence type="predicted"/>
<sequence>MADGAVQGLVHDKYAGVRTAFEANLDSGADIGASFCATVEGETVVDLWGGFADEARTRPWERDTIVNVYSTTKTMTALTALLLADRGELDFDAPVARYWPEFAAGGKDAVKVSHLMSHSAGLSGWKEPMVKEDLYDWDKATSMLAAQAPFWEPGTAPGYHGLTQGYLVGEVVRRITGKSLGTVFREEIAEPLGADFHIGLPASEDARVADLIAPPPAEAGLGAGPRSELQANMSDNPPLEVAETRTRAWRGAEIPAAGGTGNARSVAEVQSVLANGGVAKGKRILSEAGCRKALELQIEGPDLILGIPARFGMGFGLAGGAVPLPNPNTIYWGGYGGSLVIVDMDARTVFAYAMNKMAGATTGDMRAFSLAMAMWEALG</sequence>
<dbReference type="SUPFAM" id="SSF56601">
    <property type="entry name" value="beta-lactamase/transpeptidase-like"/>
    <property type="match status" value="1"/>
</dbReference>
<dbReference type="InterPro" id="IPR012338">
    <property type="entry name" value="Beta-lactam/transpept-like"/>
</dbReference>
<evidence type="ECO:0000313" key="3">
    <source>
        <dbReference type="Proteomes" id="UP000530564"/>
    </source>
</evidence>
<dbReference type="Gene3D" id="3.40.710.10">
    <property type="entry name" value="DD-peptidase/beta-lactamase superfamily"/>
    <property type="match status" value="1"/>
</dbReference>
<dbReference type="RefSeq" id="WP_183773185.1">
    <property type="nucleotide sequence ID" value="NZ_JACIDK010000003.1"/>
</dbReference>
<accession>A0A840A047</accession>
<dbReference type="Pfam" id="PF00144">
    <property type="entry name" value="Beta-lactamase"/>
    <property type="match status" value="1"/>
</dbReference>
<keyword evidence="3" id="KW-1185">Reference proteome</keyword>
<feature type="domain" description="Beta-lactamase-related" evidence="1">
    <location>
        <begin position="20"/>
        <end position="366"/>
    </location>
</feature>
<comment type="caution">
    <text evidence="2">The sequence shown here is derived from an EMBL/GenBank/DDBJ whole genome shotgun (WGS) entry which is preliminary data.</text>
</comment>
<evidence type="ECO:0000259" key="1">
    <source>
        <dbReference type="Pfam" id="PF00144"/>
    </source>
</evidence>
<dbReference type="InterPro" id="IPR001466">
    <property type="entry name" value="Beta-lactam-related"/>
</dbReference>
<dbReference type="PANTHER" id="PTHR43319:SF3">
    <property type="entry name" value="BETA-LACTAMASE-RELATED DOMAIN-CONTAINING PROTEIN"/>
    <property type="match status" value="1"/>
</dbReference>
<name>A0A840A047_9CAUL</name>
<dbReference type="PANTHER" id="PTHR43319">
    <property type="entry name" value="BETA-LACTAMASE-RELATED"/>
    <property type="match status" value="1"/>
</dbReference>
<dbReference type="InterPro" id="IPR052907">
    <property type="entry name" value="Beta-lactamase/esterase"/>
</dbReference>
<protein>
    <submittedName>
        <fullName evidence="2">CubicO group peptidase (Beta-lactamase class C family)</fullName>
    </submittedName>
</protein>
<dbReference type="EMBL" id="JACIDK010000003">
    <property type="protein sequence ID" value="MBB3891768.1"/>
    <property type="molecule type" value="Genomic_DNA"/>
</dbReference>
<dbReference type="Proteomes" id="UP000530564">
    <property type="component" value="Unassembled WGS sequence"/>
</dbReference>